<dbReference type="Proteomes" id="UP000504635">
    <property type="component" value="Unplaced"/>
</dbReference>
<accession>A0A6J2YJH0</accession>
<dbReference type="FunCoup" id="A0A6J2YJH0">
    <property type="interactions" value="13"/>
</dbReference>
<feature type="chain" id="PRO_5026669562" evidence="1">
    <location>
        <begin position="18"/>
        <end position="242"/>
    </location>
</feature>
<evidence type="ECO:0000313" key="2">
    <source>
        <dbReference type="Proteomes" id="UP000504635"/>
    </source>
</evidence>
<protein>
    <submittedName>
        <fullName evidence="3">Uncharacterized protein LOC115887988 isoform X2</fullName>
    </submittedName>
</protein>
<reference evidence="3" key="1">
    <citation type="submission" date="2025-08" db="UniProtKB">
        <authorList>
            <consortium name="RefSeq"/>
        </authorList>
    </citation>
    <scope>IDENTIFICATION</scope>
    <source>
        <tissue evidence="3">Gonads</tissue>
    </source>
</reference>
<keyword evidence="2" id="KW-1185">Reference proteome</keyword>
<dbReference type="CTD" id="41292"/>
<dbReference type="OrthoDB" id="6356735at2759"/>
<evidence type="ECO:0000256" key="1">
    <source>
        <dbReference type="SAM" id="SignalP"/>
    </source>
</evidence>
<feature type="signal peptide" evidence="1">
    <location>
        <begin position="1"/>
        <end position="17"/>
    </location>
</feature>
<dbReference type="InParanoid" id="A0A6J2YJH0"/>
<dbReference type="AlphaFoldDB" id="A0A6J2YJH0"/>
<evidence type="ECO:0000313" key="3">
    <source>
        <dbReference type="RefSeq" id="XP_030763426.1"/>
    </source>
</evidence>
<name>A0A6J2YJH0_SITOR</name>
<sequence length="242" mass="26154">MQKIIVVFLVFGMGVWANPKKYGEEDSFSPSNRYYESEIPYKSYKNKTTYIPQNPIGDSSKKESRFGTISYGTAGSGYGSNNGLAYGTMKLDIGGVALGALIGLGAILLIPKISQLFSSAHGGYARGLDTDMSSVTNILSKIDDSLAANNIDSSSCAQRIVCSFVHDAVKNQKAGETTSADEFIMSFTNNPLFAYMAGGTVLKEAVDIGRTQDMDKCIEKYDKCPLTRQNVLNVLSTLIPTN</sequence>
<dbReference type="RefSeq" id="XP_030763426.1">
    <property type="nucleotide sequence ID" value="XM_030907566.1"/>
</dbReference>
<gene>
    <name evidence="3" type="primary">LOC115887988</name>
</gene>
<dbReference type="GeneID" id="115887988"/>
<keyword evidence="1" id="KW-0732">Signal</keyword>
<organism evidence="2 3">
    <name type="scientific">Sitophilus oryzae</name>
    <name type="common">Rice weevil</name>
    <name type="synonym">Curculio oryzae</name>
    <dbReference type="NCBI Taxonomy" id="7048"/>
    <lineage>
        <taxon>Eukaryota</taxon>
        <taxon>Metazoa</taxon>
        <taxon>Ecdysozoa</taxon>
        <taxon>Arthropoda</taxon>
        <taxon>Hexapoda</taxon>
        <taxon>Insecta</taxon>
        <taxon>Pterygota</taxon>
        <taxon>Neoptera</taxon>
        <taxon>Endopterygota</taxon>
        <taxon>Coleoptera</taxon>
        <taxon>Polyphaga</taxon>
        <taxon>Cucujiformia</taxon>
        <taxon>Curculionidae</taxon>
        <taxon>Dryophthorinae</taxon>
        <taxon>Sitophilus</taxon>
    </lineage>
</organism>
<proteinExistence type="predicted"/>